<dbReference type="AlphaFoldDB" id="A0A6J7LFV4"/>
<protein>
    <submittedName>
        <fullName evidence="2">Unannotated protein</fullName>
    </submittedName>
</protein>
<gene>
    <name evidence="2" type="ORF">UFOPK3662_03940</name>
</gene>
<sequence length="207" mass="22026">MTSRGTRQRSIAAVTAVAALLLTAGCGSSSEDPDAPDPAARASESPAEESSAPVTVPSTAAVEPADGGRVKVPGASMRALDTYKHLNDYGIVQGWNDGQSAMTFSPSLTQATSLDAFAREWIREHGGPKVKVRQDDAVAGGKYSAWHVVDTTSDPSQVQHDFGIMFLDSAWLIDITFYLPGVPDTLTEEEQQQVIDSLLATFKTDLD</sequence>
<evidence type="ECO:0000256" key="1">
    <source>
        <dbReference type="SAM" id="MobiDB-lite"/>
    </source>
</evidence>
<evidence type="ECO:0000313" key="2">
    <source>
        <dbReference type="EMBL" id="CAB4966987.1"/>
    </source>
</evidence>
<proteinExistence type="predicted"/>
<organism evidence="2">
    <name type="scientific">freshwater metagenome</name>
    <dbReference type="NCBI Taxonomy" id="449393"/>
    <lineage>
        <taxon>unclassified sequences</taxon>
        <taxon>metagenomes</taxon>
        <taxon>ecological metagenomes</taxon>
    </lineage>
</organism>
<dbReference type="PROSITE" id="PS51257">
    <property type="entry name" value="PROKAR_LIPOPROTEIN"/>
    <property type="match status" value="1"/>
</dbReference>
<reference evidence="2" key="1">
    <citation type="submission" date="2020-05" db="EMBL/GenBank/DDBJ databases">
        <authorList>
            <person name="Chiriac C."/>
            <person name="Salcher M."/>
            <person name="Ghai R."/>
            <person name="Kavagutti S V."/>
        </authorList>
    </citation>
    <scope>NUCLEOTIDE SEQUENCE</scope>
</reference>
<feature type="compositionally biased region" description="Low complexity" evidence="1">
    <location>
        <begin position="37"/>
        <end position="53"/>
    </location>
</feature>
<name>A0A6J7LFV4_9ZZZZ</name>
<accession>A0A6J7LFV4</accession>
<dbReference type="EMBL" id="CAFBMW010000068">
    <property type="protein sequence ID" value="CAB4966987.1"/>
    <property type="molecule type" value="Genomic_DNA"/>
</dbReference>
<feature type="region of interest" description="Disordered" evidence="1">
    <location>
        <begin position="26"/>
        <end position="56"/>
    </location>
</feature>